<dbReference type="AlphaFoldDB" id="A0ABC9Y1U5"/>
<name>A0ABC9Y1U5_GRUJA</name>
<sequence length="338" mass="37644">MSSIKFLECVEDCFLIQMLDVPTRNEALLDLVLTCQEDLACNISVSDSLGCSDHNIVEFGILLSTLKVTTKTKVLDFRRANFSSLRAQLGGIPWEASMEDKGASECWEFFKNALLEAQNQFTPFKGKRGEIVNNNAEKAEVLNTFFTSVFTSTVVPQALGTKIQVDANMDPPPVKEKSVCELLEELDPYASMGPDNIYPRVLRGLADIIARLLSIIFEKSWRSGHVSEDWKKANVTPIYKKGLKEDPGNYRPISLTSVPGKVMEQILLGASTNQMKNMNGKSQHGFKLCLTNLIAFYDKVTCSAGQAVDIVYLDFSKAFDTVPHSLLLKKLKHYGLDK</sequence>
<feature type="domain" description="Reverse transcriptase" evidence="1">
    <location>
        <begin position="219"/>
        <end position="338"/>
    </location>
</feature>
<evidence type="ECO:0000313" key="2">
    <source>
        <dbReference type="EMBL" id="GAB0203077.1"/>
    </source>
</evidence>
<dbReference type="InterPro" id="IPR043502">
    <property type="entry name" value="DNA/RNA_pol_sf"/>
</dbReference>
<organism evidence="2 3">
    <name type="scientific">Grus japonensis</name>
    <name type="common">Japanese crane</name>
    <name type="synonym">Red-crowned crane</name>
    <dbReference type="NCBI Taxonomy" id="30415"/>
    <lineage>
        <taxon>Eukaryota</taxon>
        <taxon>Metazoa</taxon>
        <taxon>Chordata</taxon>
        <taxon>Craniata</taxon>
        <taxon>Vertebrata</taxon>
        <taxon>Euteleostomi</taxon>
        <taxon>Archelosauria</taxon>
        <taxon>Archosauria</taxon>
        <taxon>Dinosauria</taxon>
        <taxon>Saurischia</taxon>
        <taxon>Theropoda</taxon>
        <taxon>Coelurosauria</taxon>
        <taxon>Aves</taxon>
        <taxon>Neognathae</taxon>
        <taxon>Neoaves</taxon>
        <taxon>Gruiformes</taxon>
        <taxon>Gruidae</taxon>
        <taxon>Grus</taxon>
    </lineage>
</organism>
<dbReference type="PANTHER" id="PTHR33395:SF22">
    <property type="entry name" value="REVERSE TRANSCRIPTASE DOMAIN-CONTAINING PROTEIN"/>
    <property type="match status" value="1"/>
</dbReference>
<dbReference type="InterPro" id="IPR000477">
    <property type="entry name" value="RT_dom"/>
</dbReference>
<dbReference type="SUPFAM" id="SSF56672">
    <property type="entry name" value="DNA/RNA polymerases"/>
    <property type="match status" value="1"/>
</dbReference>
<reference evidence="2 3" key="1">
    <citation type="submission" date="2024-06" db="EMBL/GenBank/DDBJ databases">
        <title>The draft genome of Grus japonensis, version 3.</title>
        <authorList>
            <person name="Nabeshima K."/>
            <person name="Suzuki S."/>
            <person name="Onuma M."/>
        </authorList>
    </citation>
    <scope>NUCLEOTIDE SEQUENCE [LARGE SCALE GENOMIC DNA]</scope>
    <source>
        <strain evidence="2 3">451A</strain>
    </source>
</reference>
<evidence type="ECO:0000259" key="1">
    <source>
        <dbReference type="PROSITE" id="PS50878"/>
    </source>
</evidence>
<dbReference type="PROSITE" id="PS50878">
    <property type="entry name" value="RT_POL"/>
    <property type="match status" value="1"/>
</dbReference>
<dbReference type="PANTHER" id="PTHR33395">
    <property type="entry name" value="TRANSCRIPTASE, PUTATIVE-RELATED-RELATED"/>
    <property type="match status" value="1"/>
</dbReference>
<dbReference type="EMBL" id="BAAFJT010000040">
    <property type="protein sequence ID" value="GAB0203077.1"/>
    <property type="molecule type" value="Genomic_DNA"/>
</dbReference>
<proteinExistence type="predicted"/>
<evidence type="ECO:0000313" key="3">
    <source>
        <dbReference type="Proteomes" id="UP001623348"/>
    </source>
</evidence>
<accession>A0ABC9Y1U5</accession>
<dbReference type="Proteomes" id="UP001623348">
    <property type="component" value="Unassembled WGS sequence"/>
</dbReference>
<comment type="caution">
    <text evidence="2">The sequence shown here is derived from an EMBL/GenBank/DDBJ whole genome shotgun (WGS) entry which is preliminary data.</text>
</comment>
<gene>
    <name evidence="2" type="ORF">GRJ2_002773300</name>
</gene>
<keyword evidence="3" id="KW-1185">Reference proteome</keyword>
<dbReference type="Pfam" id="PF00078">
    <property type="entry name" value="RVT_1"/>
    <property type="match status" value="1"/>
</dbReference>
<protein>
    <submittedName>
        <fullName evidence="2">Mitochondrial enolase superfamily member 1</fullName>
    </submittedName>
</protein>